<dbReference type="Proteomes" id="UP001590950">
    <property type="component" value="Unassembled WGS sequence"/>
</dbReference>
<evidence type="ECO:0000259" key="2">
    <source>
        <dbReference type="SMART" id="SM00829"/>
    </source>
</evidence>
<dbReference type="InterPro" id="IPR011032">
    <property type="entry name" value="GroES-like_sf"/>
</dbReference>
<dbReference type="Pfam" id="PF08240">
    <property type="entry name" value="ADH_N"/>
    <property type="match status" value="1"/>
</dbReference>
<keyword evidence="1" id="KW-0808">Transferase</keyword>
<dbReference type="PANTHER" id="PTHR45681:SF6">
    <property type="entry name" value="POLYKETIDE SYNTHASE 37"/>
    <property type="match status" value="1"/>
</dbReference>
<name>A0ABR4ASF8_9LECA</name>
<evidence type="ECO:0000313" key="4">
    <source>
        <dbReference type="Proteomes" id="UP001590950"/>
    </source>
</evidence>
<dbReference type="SUPFAM" id="SSF50129">
    <property type="entry name" value="GroES-like"/>
    <property type="match status" value="1"/>
</dbReference>
<dbReference type="SMART" id="SM00829">
    <property type="entry name" value="PKS_ER"/>
    <property type="match status" value="1"/>
</dbReference>
<dbReference type="Gene3D" id="3.90.180.10">
    <property type="entry name" value="Medium-chain alcohol dehydrogenases, catalytic domain"/>
    <property type="match status" value="1"/>
</dbReference>
<protein>
    <recommendedName>
        <fullName evidence="2">Enoyl reductase (ER) domain-containing protein</fullName>
    </recommendedName>
</protein>
<gene>
    <name evidence="3" type="ORF">N7G274_000076</name>
</gene>
<accession>A0ABR4ASF8</accession>
<keyword evidence="4" id="KW-1185">Reference proteome</keyword>
<proteinExistence type="predicted"/>
<dbReference type="EMBL" id="JBEFKJ010000001">
    <property type="protein sequence ID" value="KAL2048165.1"/>
    <property type="molecule type" value="Genomic_DNA"/>
</dbReference>
<comment type="caution">
    <text evidence="3">The sequence shown here is derived from an EMBL/GenBank/DDBJ whole genome shotgun (WGS) entry which is preliminary data.</text>
</comment>
<evidence type="ECO:0000313" key="3">
    <source>
        <dbReference type="EMBL" id="KAL2048165.1"/>
    </source>
</evidence>
<reference evidence="3 4" key="1">
    <citation type="submission" date="2024-09" db="EMBL/GenBank/DDBJ databases">
        <title>Rethinking Asexuality: The Enigmatic Case of Functional Sexual Genes in Lepraria (Stereocaulaceae).</title>
        <authorList>
            <person name="Doellman M."/>
            <person name="Sun Y."/>
            <person name="Barcenas-Pena A."/>
            <person name="Lumbsch H.T."/>
            <person name="Grewe F."/>
        </authorList>
    </citation>
    <scope>NUCLEOTIDE SEQUENCE [LARGE SCALE GENOMIC DNA]</scope>
    <source>
        <strain evidence="3 4">Mercado 3170</strain>
    </source>
</reference>
<dbReference type="InterPro" id="IPR013154">
    <property type="entry name" value="ADH-like_N"/>
</dbReference>
<sequence>MSCGEKIDESPLDVDEGFVEVRSFDLTLNDYLIASGQLNVLDLGTDCAGIVRAAGDQSGFHSGDRVYTVGISMSRSAVRVKACAVTAIPSKISFAEAASMPNALWLAYHALVDVARLQKGEIALIHQASSSVGQMAV</sequence>
<feature type="domain" description="Enoyl reductase (ER)" evidence="2">
    <location>
        <begin position="4"/>
        <end position="137"/>
    </location>
</feature>
<dbReference type="InterPro" id="IPR050444">
    <property type="entry name" value="Polyketide_Synthase"/>
</dbReference>
<dbReference type="PANTHER" id="PTHR45681">
    <property type="entry name" value="POLYKETIDE SYNTHASE 44-RELATED"/>
    <property type="match status" value="1"/>
</dbReference>
<evidence type="ECO:0000256" key="1">
    <source>
        <dbReference type="ARBA" id="ARBA00022679"/>
    </source>
</evidence>
<organism evidence="3 4">
    <name type="scientific">Stereocaulon virgatum</name>
    <dbReference type="NCBI Taxonomy" id="373712"/>
    <lineage>
        <taxon>Eukaryota</taxon>
        <taxon>Fungi</taxon>
        <taxon>Dikarya</taxon>
        <taxon>Ascomycota</taxon>
        <taxon>Pezizomycotina</taxon>
        <taxon>Lecanoromycetes</taxon>
        <taxon>OSLEUM clade</taxon>
        <taxon>Lecanoromycetidae</taxon>
        <taxon>Lecanorales</taxon>
        <taxon>Lecanorineae</taxon>
        <taxon>Stereocaulaceae</taxon>
        <taxon>Stereocaulon</taxon>
    </lineage>
</organism>
<dbReference type="InterPro" id="IPR020843">
    <property type="entry name" value="ER"/>
</dbReference>